<name>A0A6J6RTT7_9ZZZZ</name>
<keyword evidence="1" id="KW-1133">Transmembrane helix</keyword>
<dbReference type="AlphaFoldDB" id="A0A6J6RTT7"/>
<dbReference type="Pfam" id="PF19814">
    <property type="entry name" value="DUF6297"/>
    <property type="match status" value="1"/>
</dbReference>
<feature type="transmembrane region" description="Helical" evidence="1">
    <location>
        <begin position="319"/>
        <end position="337"/>
    </location>
</feature>
<feature type="transmembrane region" description="Helical" evidence="1">
    <location>
        <begin position="31"/>
        <end position="54"/>
    </location>
</feature>
<protein>
    <submittedName>
        <fullName evidence="2">Unannotated protein</fullName>
    </submittedName>
</protein>
<accession>A0A6J6RTT7</accession>
<feature type="transmembrane region" description="Helical" evidence="1">
    <location>
        <begin position="226"/>
        <end position="245"/>
    </location>
</feature>
<feature type="transmembrane region" description="Helical" evidence="1">
    <location>
        <begin position="415"/>
        <end position="435"/>
    </location>
</feature>
<feature type="transmembrane region" description="Helical" evidence="1">
    <location>
        <begin position="389"/>
        <end position="408"/>
    </location>
</feature>
<dbReference type="InterPro" id="IPR046264">
    <property type="entry name" value="DUF6297"/>
</dbReference>
<feature type="transmembrane region" description="Helical" evidence="1">
    <location>
        <begin position="126"/>
        <end position="143"/>
    </location>
</feature>
<dbReference type="EMBL" id="CAEZXX010000187">
    <property type="protein sequence ID" value="CAB4725906.1"/>
    <property type="molecule type" value="Genomic_DNA"/>
</dbReference>
<proteinExistence type="predicted"/>
<evidence type="ECO:0000313" key="2">
    <source>
        <dbReference type="EMBL" id="CAB4725906.1"/>
    </source>
</evidence>
<feature type="transmembrane region" description="Helical" evidence="1">
    <location>
        <begin position="149"/>
        <end position="175"/>
    </location>
</feature>
<gene>
    <name evidence="2" type="ORF">UFOPK2602_02064</name>
</gene>
<keyword evidence="1" id="KW-0472">Membrane</keyword>
<evidence type="ECO:0000256" key="1">
    <source>
        <dbReference type="SAM" id="Phobius"/>
    </source>
</evidence>
<feature type="transmembrane region" description="Helical" evidence="1">
    <location>
        <begin position="498"/>
        <end position="516"/>
    </location>
</feature>
<sequence length="548" mass="58278">MNTAAQDHAAVRALRDARRRKRLVSLEWFELAYKVYVVALVAIVAVALLANVVGDAKLDDARVVDVVRLTPAVIGSVMALALALGLRSGARGGPISVEQPDVQYLLLAPVSRRAVLSRPAVQQLRLAAFAGAAVGAVGGQLLGRRLNRALIPWTVTGAATGAMIGLALVTAALLAHVMHLRRWQATLAGAVLLGWQVAGIPSDWGVPGPLDTVGSLVLWPLRIHTVDLAGPALLLVLAALALLGLERLSIDALSRRSALVSQLRFAVTMRDLRTVVLLRRQLSNEQHRVRPWFRTPRLVRKPVTRRGVQSIARFPLSRIIRMVLLAGVTAAAQVAAFRGTTPMVVVSGLAAFVLGLECVEPFAQEIDRPERCDALPQERGWLLVRHLPVPAAVAALFGLIGVAGIVAFHRTSMSWQLGLLLVLPVVWAGAAGAVLNVMSGLPEPTVAGAVNDMLPPEVAGMREVFRTVKPLAVAISGSLPVLAARSAVRHGHQPIPPALQAAVAVGLVIAAVAWWARKRDDIKSKAGALWAAGDTEFRTRHSRAGGSR</sequence>
<organism evidence="2">
    <name type="scientific">freshwater metagenome</name>
    <dbReference type="NCBI Taxonomy" id="449393"/>
    <lineage>
        <taxon>unclassified sequences</taxon>
        <taxon>metagenomes</taxon>
        <taxon>ecological metagenomes</taxon>
    </lineage>
</organism>
<feature type="transmembrane region" description="Helical" evidence="1">
    <location>
        <begin position="66"/>
        <end position="86"/>
    </location>
</feature>
<feature type="transmembrane region" description="Helical" evidence="1">
    <location>
        <begin position="187"/>
        <end position="206"/>
    </location>
</feature>
<keyword evidence="1" id="KW-0812">Transmembrane</keyword>
<reference evidence="2" key="1">
    <citation type="submission" date="2020-05" db="EMBL/GenBank/DDBJ databases">
        <authorList>
            <person name="Chiriac C."/>
            <person name="Salcher M."/>
            <person name="Ghai R."/>
            <person name="Kavagutti S V."/>
        </authorList>
    </citation>
    <scope>NUCLEOTIDE SEQUENCE</scope>
</reference>